<dbReference type="KEGG" id="vg:16797252"/>
<dbReference type="GeneID" id="16797252"/>
<keyword evidence="4" id="KW-1185">Reference proteome</keyword>
<sequence length="1935" mass="217410">MNPEKQEKNDLYDRYTKASELRDDQLYEIDNSLKTQERTDKFKNSFAAKLFGISGSSAFETGKSKEDLEKEAINRNKEEFFETLSKEELTDLQRQEYSKIEKLNTENKSRIWDNNKYDEQRNAIDQEMNAISQGIWSALEKGEQPNVQAYAKLDELKYQKDSLGAKMNLNISDYEKSQEDLQGFNEELDLFKTNWGLWESTKKSIGLQGTKGLLGVTKTATNLFPDALKPVAQTIDNKINETLDIVDEEQSGIRKSKSINDVKSYEDFGEFFVETLGEQSIPLVAAASGTGGIMYLGSSSFGGKQSELEREITKDGKKYSKSQILAASASSALFDTAGALVDRYAMMKGARALKAGIQQGGKKAIEKGISKFLKPIALELTEETVALLGGQIADYYGLDKKDVKIGSDLANTIAKTGITVGLMNTIPTVVGDAMGAYHTRQKKSRVKENLETISKMQEQLDSGSEFTDFEREAILSSIDKATKENFEIIKNTADVVNKLSDADREKIAEIDSKITESKKSIVDINESDKISVEAKEKLIEDFSEKIEADETIKEEILNKEPDAKTEENTAETEKPKVEETTPESQEKYEKVELDKYISEDEVQRNYIKIRDNDKEYNQLNQDLYNANGNDIEIKEINKKIRKRESQLKLENKNNIDKSGKKIVSREKWNSINPKINNETIPEETSATDESVRTRDNTNIQEETDNEVQPASEPAASEITTKRISPKGVKGEFDVEYGSNGQVSSIKSAKDGRDVPKFVNRKVKVSKQNPKGLKPVKNANYSRIEAEAIGSKTENAIRDENNAATNEAVSTFEPTTPYEAALKYMADGGRVKLNDAKSQGQGSRGGKWAAGFNKESDLPTIERASEIIAESSGLSDIDQQEIRDELESIVRENGSIDDVRQKIVELRNEKEVEAQQAELDAFKNSLSQEDFAVLESIEAEDDFLSELSDKEAIEYLEEQYGKQEGQQDVEIREAEAASVQELSGKKETESKSETKEEVDNEIQAQGITSKSKDNRDLALSKGGPVRQLNEFRAKFKRLWNQSFKSNAGATKEVANIIRSLGRETSAITTALEYEIGVLNKIGKDVLKKSKKDFKENIKSINEYMSGNKDADISFLNDEQINSLDALRTRVDTLSEQLNTRLADKITALEAKKKSYKSSSIAQTSIDNSIERIQNLIDTIEANKGVYLYRSYQAFKDKKYLNNLTSKNVNAEGRNRIKKAVDFIIEESEGKLDEKAAKRQLFEYLDDLKVKGDFATQATSGRADSPFLKKRKDIPEPIRELLGESKDPVANYVNTVFKISSYIASLEYQETMAAELLDSGLGTYEAQEGYTKLTSDSEGWQGLSGIYVSNELYNSIQDLQPLEAITDDVYKAFVMFSGFTKLGKTVLSPTTAARNFYSGVFLGINAGFMPGANPKLAAKALKLAWGTKKTRKELKAELYKLHQLGILGDGGMSQEVIETINDFSNEIDRMVSKNVFTKSFDVVKKIYALGDDYYKVIGFYTYKQRYMSSGMTEMQSEAKAAERMTSTFPTYSMLPKNVQRLRRVPFVGTFVSFPYEVLRTTANTLRFIKEDIDSGRNKMAMQQAAGLFVASASLGVIGMITRNMIGFDDEDDDTLRNMLPDWQKNAKLIYTGKDKHGQPTFMDGTALFPAEVWLKPLRALLEDRAGRSFNDKMKISADELFTPYIGLDISYKTVNELISNKDQYSKKIYEGESLGTGVFSDPEKIVQHYLKNAGPGVYANITEFMRANDINPDFFGDKFTSYGREYNNRDAIMGLLGFRFSTINYASGMSSVGFDLKEKYNDVRTNISRKLKSTNELDEEQIGKLIEKYNDVNKKVSDQVLLNIKGARKLGVSDTDIENALNQSGFSIGDIDYFLTGDKPPLKEISKTTEANQVDKIDLNYKDKNKANKIIDSYYKNVDLFNTLIYEYPDKEKTNPK</sequence>
<protein>
    <submittedName>
        <fullName evidence="3">Structural protein</fullName>
    </submittedName>
</protein>
<feature type="region of interest" description="Disordered" evidence="2">
    <location>
        <begin position="675"/>
        <end position="715"/>
    </location>
</feature>
<evidence type="ECO:0000313" key="3">
    <source>
        <dbReference type="EMBL" id="AGO48635.1"/>
    </source>
</evidence>
<feature type="coiled-coil region" evidence="1">
    <location>
        <begin position="888"/>
        <end position="915"/>
    </location>
</feature>
<keyword evidence="1" id="KW-0175">Coiled coil</keyword>
<evidence type="ECO:0000313" key="4">
    <source>
        <dbReference type="Proteomes" id="UP000014728"/>
    </source>
</evidence>
<evidence type="ECO:0000256" key="1">
    <source>
        <dbReference type="SAM" id="Coils"/>
    </source>
</evidence>
<accession>S0A1G9</accession>
<reference evidence="3 4" key="1">
    <citation type="journal article" date="2013" name="Proc. Natl. Acad. Sci. U.S.A.">
        <title>Twelve previously unknown phage genera are ubiquitous in global oceans.</title>
        <authorList>
            <person name="Holmfeldt K."/>
            <person name="Solonenko N."/>
            <person name="Shah M."/>
            <person name="Corrier K."/>
            <person name="Riemann L."/>
            <person name="Verberkmoes N.C."/>
            <person name="Sullivan M.B."/>
        </authorList>
    </citation>
    <scope>NUCLEOTIDE SEQUENCE [LARGE SCALE GENOMIC DNA]</scope>
    <source>
        <strain evidence="3">Phi18:3</strain>
    </source>
</reference>
<evidence type="ECO:0000256" key="2">
    <source>
        <dbReference type="SAM" id="MobiDB-lite"/>
    </source>
</evidence>
<organism evidence="3 4">
    <name type="scientific">Cellulophaga phage phi18:3</name>
    <dbReference type="NCBI Taxonomy" id="1327983"/>
    <lineage>
        <taxon>Viruses</taxon>
        <taxon>Duplodnaviria</taxon>
        <taxon>Heunggongvirae</taxon>
        <taxon>Uroviricota</taxon>
        <taxon>Caudoviricetes</taxon>
        <taxon>Pachyviridae</taxon>
        <taxon>Baltivirus</taxon>
        <taxon>Baltivirus phi18tres</taxon>
    </lineage>
</organism>
<feature type="compositionally biased region" description="Basic and acidic residues" evidence="2">
    <location>
        <begin position="982"/>
        <end position="996"/>
    </location>
</feature>
<dbReference type="RefSeq" id="YP_008241316.1">
    <property type="nucleotide sequence ID" value="NC_021794.1"/>
</dbReference>
<feature type="region of interest" description="Disordered" evidence="2">
    <location>
        <begin position="556"/>
        <end position="586"/>
    </location>
</feature>
<name>S0A1G9_9CAUD</name>
<reference evidence="4" key="2">
    <citation type="submission" date="2013-03" db="EMBL/GenBank/DDBJ databases">
        <title>The Cellulophaga phages: a novel, diverse, and globally ubiquitous model system.</title>
        <authorList>
            <person name="Holmfeldt K."/>
            <person name="Solonenko N."/>
            <person name="Shah M."/>
            <person name="Corrier K."/>
            <person name="Riemann L."/>
            <person name="VerBerkmoes N.C."/>
            <person name="Sullivan M.B."/>
        </authorList>
    </citation>
    <scope>NUCLEOTIDE SEQUENCE [LARGE SCALE GENOMIC DNA]</scope>
</reference>
<gene>
    <name evidence="3" type="ORF">Phi18:3_gp123</name>
</gene>
<dbReference type="Proteomes" id="UP000014728">
    <property type="component" value="Segment"/>
</dbReference>
<proteinExistence type="predicted"/>
<feature type="compositionally biased region" description="Polar residues" evidence="2">
    <location>
        <begin position="675"/>
        <end position="688"/>
    </location>
</feature>
<feature type="region of interest" description="Disordered" evidence="2">
    <location>
        <begin position="975"/>
        <end position="1019"/>
    </location>
</feature>
<dbReference type="EMBL" id="KC821620">
    <property type="protein sequence ID" value="AGO48635.1"/>
    <property type="molecule type" value="Genomic_DNA"/>
</dbReference>